<dbReference type="RefSeq" id="WP_087615580.1">
    <property type="nucleotide sequence ID" value="NZ_JAFBEY010000002.1"/>
</dbReference>
<sequence>MGFNKWFRTLAAGVLLSTSLSVAAVANAEEERTIADESIYDVLVDRFFNGTGKNDDDTVNTQDPTMFAGGDFNGLLKKIDYVANMGYTMLSIGSVFETEKYDGSMPTSYTMFDHRFGTAEEFKKMVEAYQKRDIKIMVDFPISNVSPNHELSEKQGFVASENNGKIQWDLTNEEVQNELINSAVQFVNTYKLDGVRLTNIEQADTAFLNRFIEQLKAAGAYTIANAESDANFDAKFYSDTASNFTYAFKNVDLNTTVLDPHIEEMLSGTPVLSMTDTIWSDRFTLAATEEGMYPPTRSKISIASTLLLPGVPVVQYGSEIAMNGEAGVEAHQYYNFKTDSELADYVGKLQSLRNDSETLRRGEFKWLENEDGYLVFERKSDEETWIVVINNSSKTKRVHIPVAELGEGKEVRGMFNSEIIRENKDGNYAIILDREMVEVYQVIEARGINTSYIVALGLVVVLYTAFMIVIMKRGKKRRAENSAQ</sequence>
<dbReference type="InterPro" id="IPR006047">
    <property type="entry name" value="GH13_cat_dom"/>
</dbReference>
<evidence type="ECO:0000313" key="7">
    <source>
        <dbReference type="EMBL" id="OUZ40732.1"/>
    </source>
</evidence>
<reference evidence="7 8" key="1">
    <citation type="journal article" date="2017" name="Int. J. Syst. Evol. Microbiol.">
        <title>Solibacillus kalamii sp. nov., isolated from a high-efficiency particulate arrestance filter system used in the International Space Station.</title>
        <authorList>
            <person name="Checinska Sielaff A."/>
            <person name="Kumar R.M."/>
            <person name="Pal D."/>
            <person name="Mayilraj S."/>
            <person name="Venkateswaran K."/>
        </authorList>
    </citation>
    <scope>NUCLEOTIDE SEQUENCE [LARGE SCALE GENOMIC DNA]</scope>
    <source>
        <strain evidence="7 8">ISSFR-015</strain>
    </source>
</reference>
<dbReference type="EMBL" id="NHNT01000001">
    <property type="protein sequence ID" value="OUZ40732.1"/>
    <property type="molecule type" value="Genomic_DNA"/>
</dbReference>
<dbReference type="PANTHER" id="PTHR10357">
    <property type="entry name" value="ALPHA-AMYLASE FAMILY MEMBER"/>
    <property type="match status" value="1"/>
</dbReference>
<protein>
    <submittedName>
        <fullName evidence="7">Alpha-amlyase</fullName>
    </submittedName>
</protein>
<dbReference type="Gene3D" id="2.60.40.1180">
    <property type="entry name" value="Golgi alpha-mannosidase II"/>
    <property type="match status" value="1"/>
</dbReference>
<feature type="signal peptide" evidence="5">
    <location>
        <begin position="1"/>
        <end position="23"/>
    </location>
</feature>
<comment type="caution">
    <text evidence="7">The sequence shown here is derived from an EMBL/GenBank/DDBJ whole genome shotgun (WGS) entry which is preliminary data.</text>
</comment>
<gene>
    <name evidence="7" type="ORF">CBM15_02350</name>
</gene>
<organism evidence="7 8">
    <name type="scientific">Solibacillus kalamii</name>
    <dbReference type="NCBI Taxonomy" id="1748298"/>
    <lineage>
        <taxon>Bacteria</taxon>
        <taxon>Bacillati</taxon>
        <taxon>Bacillota</taxon>
        <taxon>Bacilli</taxon>
        <taxon>Bacillales</taxon>
        <taxon>Caryophanaceae</taxon>
        <taxon>Solibacillus</taxon>
    </lineage>
</organism>
<dbReference type="Pfam" id="PF22026">
    <property type="entry name" value="Alpha-amylase_C_2"/>
    <property type="match status" value="1"/>
</dbReference>
<dbReference type="SUPFAM" id="SSF51011">
    <property type="entry name" value="Glycosyl hydrolase domain"/>
    <property type="match status" value="1"/>
</dbReference>
<proteinExistence type="predicted"/>
<keyword evidence="3 5" id="KW-0732">Signal</keyword>
<evidence type="ECO:0000256" key="2">
    <source>
        <dbReference type="ARBA" id="ARBA00022723"/>
    </source>
</evidence>
<accession>A0ABX3ZMN2</accession>
<dbReference type="SMART" id="SM00642">
    <property type="entry name" value="Aamy"/>
    <property type="match status" value="1"/>
</dbReference>
<evidence type="ECO:0000256" key="4">
    <source>
        <dbReference type="SAM" id="Phobius"/>
    </source>
</evidence>
<evidence type="ECO:0000259" key="6">
    <source>
        <dbReference type="SMART" id="SM00642"/>
    </source>
</evidence>
<dbReference type="InterPro" id="IPR054174">
    <property type="entry name" value="Alpha-amylase-like_C"/>
</dbReference>
<keyword evidence="4" id="KW-1133">Transmembrane helix</keyword>
<dbReference type="InterPro" id="IPR013780">
    <property type="entry name" value="Glyco_hydro_b"/>
</dbReference>
<dbReference type="Pfam" id="PF00128">
    <property type="entry name" value="Alpha-amylase"/>
    <property type="match status" value="1"/>
</dbReference>
<feature type="chain" id="PRO_5046050946" evidence="5">
    <location>
        <begin position="24"/>
        <end position="484"/>
    </location>
</feature>
<comment type="cofactor">
    <cofactor evidence="1">
        <name>Ca(2+)</name>
        <dbReference type="ChEBI" id="CHEBI:29108"/>
    </cofactor>
</comment>
<evidence type="ECO:0000256" key="5">
    <source>
        <dbReference type="SAM" id="SignalP"/>
    </source>
</evidence>
<evidence type="ECO:0000256" key="3">
    <source>
        <dbReference type="ARBA" id="ARBA00022729"/>
    </source>
</evidence>
<dbReference type="InterPro" id="IPR017853">
    <property type="entry name" value="GH"/>
</dbReference>
<dbReference type="PANTHER" id="PTHR10357:SF215">
    <property type="entry name" value="ALPHA-AMYLASE 1"/>
    <property type="match status" value="1"/>
</dbReference>
<keyword evidence="2" id="KW-0479">Metal-binding</keyword>
<keyword evidence="4" id="KW-0472">Membrane</keyword>
<dbReference type="Proteomes" id="UP000196594">
    <property type="component" value="Unassembled WGS sequence"/>
</dbReference>
<feature type="transmembrane region" description="Helical" evidence="4">
    <location>
        <begin position="452"/>
        <end position="471"/>
    </location>
</feature>
<evidence type="ECO:0000256" key="1">
    <source>
        <dbReference type="ARBA" id="ARBA00001913"/>
    </source>
</evidence>
<name>A0ABX3ZMN2_9BACL</name>
<keyword evidence="8" id="KW-1185">Reference proteome</keyword>
<dbReference type="Gene3D" id="3.20.20.80">
    <property type="entry name" value="Glycosidases"/>
    <property type="match status" value="1"/>
</dbReference>
<keyword evidence="4" id="KW-0812">Transmembrane</keyword>
<dbReference type="SUPFAM" id="SSF51445">
    <property type="entry name" value="(Trans)glycosidases"/>
    <property type="match status" value="1"/>
</dbReference>
<evidence type="ECO:0000313" key="8">
    <source>
        <dbReference type="Proteomes" id="UP000196594"/>
    </source>
</evidence>
<feature type="domain" description="Glycosyl hydrolase family 13 catalytic" evidence="6">
    <location>
        <begin position="41"/>
        <end position="353"/>
    </location>
</feature>